<keyword evidence="1" id="KW-0347">Helicase</keyword>
<dbReference type="InterPro" id="IPR027417">
    <property type="entry name" value="P-loop_NTPase"/>
</dbReference>
<organism evidence="1 2">
    <name type="scientific">Paractinoplanes abujensis</name>
    <dbReference type="NCBI Taxonomy" id="882441"/>
    <lineage>
        <taxon>Bacteria</taxon>
        <taxon>Bacillati</taxon>
        <taxon>Actinomycetota</taxon>
        <taxon>Actinomycetes</taxon>
        <taxon>Micromonosporales</taxon>
        <taxon>Micromonosporaceae</taxon>
        <taxon>Paractinoplanes</taxon>
    </lineage>
</organism>
<dbReference type="RefSeq" id="WP_184953091.1">
    <property type="nucleotide sequence ID" value="NZ_BOMC01000037.1"/>
</dbReference>
<evidence type="ECO:0000313" key="2">
    <source>
        <dbReference type="Proteomes" id="UP000542742"/>
    </source>
</evidence>
<comment type="caution">
    <text evidence="1">The sequence shown here is derived from an EMBL/GenBank/DDBJ whole genome shotgun (WGS) entry which is preliminary data.</text>
</comment>
<dbReference type="AlphaFoldDB" id="A0A7W7CTW8"/>
<proteinExistence type="predicted"/>
<name>A0A7W7CTW8_9ACTN</name>
<dbReference type="CDD" id="cd18785">
    <property type="entry name" value="SF2_C"/>
    <property type="match status" value="1"/>
</dbReference>
<dbReference type="EMBL" id="JACHMF010000001">
    <property type="protein sequence ID" value="MBB4694632.1"/>
    <property type="molecule type" value="Genomic_DNA"/>
</dbReference>
<dbReference type="GO" id="GO:0004386">
    <property type="term" value="F:helicase activity"/>
    <property type="evidence" value="ECO:0007669"/>
    <property type="project" value="UniProtKB-KW"/>
</dbReference>
<keyword evidence="1" id="KW-0067">ATP-binding</keyword>
<dbReference type="SUPFAM" id="SSF52540">
    <property type="entry name" value="P-loop containing nucleoside triphosphate hydrolases"/>
    <property type="match status" value="1"/>
</dbReference>
<dbReference type="Proteomes" id="UP000542742">
    <property type="component" value="Unassembled WGS sequence"/>
</dbReference>
<gene>
    <name evidence="1" type="ORF">BKA14_004780</name>
</gene>
<accession>A0A7W7CTW8</accession>
<evidence type="ECO:0000313" key="1">
    <source>
        <dbReference type="EMBL" id="MBB4694632.1"/>
    </source>
</evidence>
<reference evidence="1 2" key="1">
    <citation type="submission" date="2020-08" db="EMBL/GenBank/DDBJ databases">
        <title>Sequencing the genomes of 1000 actinobacteria strains.</title>
        <authorList>
            <person name="Klenk H.-P."/>
        </authorList>
    </citation>
    <scope>NUCLEOTIDE SEQUENCE [LARGE SCALE GENOMIC DNA]</scope>
    <source>
        <strain evidence="1 2">DSM 45518</strain>
    </source>
</reference>
<protein>
    <submittedName>
        <fullName evidence="1">Superfamily II DNA or RNA helicase</fullName>
    </submittedName>
</protein>
<keyword evidence="1" id="KW-0378">Hydrolase</keyword>
<dbReference type="Gene3D" id="3.40.50.300">
    <property type="entry name" value="P-loop containing nucleotide triphosphate hydrolases"/>
    <property type="match status" value="1"/>
</dbReference>
<sequence>MSDRLLFVHDTGFRPDGANLTQAAVHRALIADDGRNAQIVEDVSAALMRGRNCLVLTRWVAHVAILAARLQDRGHAALSLRGGLSLTGRTAAANRLAQVTAGDGLLAVGTTSFIGLDFDAPALDTLFLAGPISFEGLLLHCVGRVIRPAPGKGVAEIHDYHDPAIRNLAAALQRRRPTYRALGFREGPTV</sequence>
<keyword evidence="1" id="KW-0547">Nucleotide-binding</keyword>
<keyword evidence="2" id="KW-1185">Reference proteome</keyword>